<dbReference type="GO" id="GO:0005770">
    <property type="term" value="C:late endosome"/>
    <property type="evidence" value="ECO:0007669"/>
    <property type="project" value="TreeGrafter"/>
</dbReference>
<evidence type="ECO:0000256" key="1">
    <source>
        <dbReference type="ARBA" id="ARBA00004170"/>
    </source>
</evidence>
<dbReference type="Proteomes" id="UP000054107">
    <property type="component" value="Unassembled WGS sequence"/>
</dbReference>
<keyword evidence="3 6" id="KW-0813">Transport</keyword>
<organism evidence="8 9">
    <name type="scientific">Parasitella parasitica</name>
    <dbReference type="NCBI Taxonomy" id="35722"/>
    <lineage>
        <taxon>Eukaryota</taxon>
        <taxon>Fungi</taxon>
        <taxon>Fungi incertae sedis</taxon>
        <taxon>Mucoromycota</taxon>
        <taxon>Mucoromycotina</taxon>
        <taxon>Mucoromycetes</taxon>
        <taxon>Mucorales</taxon>
        <taxon>Mucorineae</taxon>
        <taxon>Mucoraceae</taxon>
        <taxon>Parasitella</taxon>
    </lineage>
</organism>
<dbReference type="GO" id="GO:0042147">
    <property type="term" value="P:retrograde transport, endosome to Golgi"/>
    <property type="evidence" value="ECO:0007669"/>
    <property type="project" value="InterPro"/>
</dbReference>
<name>A0A0B7MUQ2_9FUNG</name>
<dbReference type="AlphaFoldDB" id="A0A0B7MUQ2"/>
<comment type="similarity">
    <text evidence="2 6">Belongs to the VPS35 family.</text>
</comment>
<accession>A0A0B7MUQ2</accession>
<dbReference type="EMBL" id="LN722203">
    <property type="protein sequence ID" value="CEP09791.1"/>
    <property type="molecule type" value="Genomic_DNA"/>
</dbReference>
<dbReference type="Gene3D" id="1.25.40.660">
    <property type="entry name" value="Vacuolar protein sorting-associated protein 35, helical subcomplex Vps35-C"/>
    <property type="match status" value="1"/>
</dbReference>
<dbReference type="PIRSF" id="PIRSF009375">
    <property type="entry name" value="Retromer_Vps35"/>
    <property type="match status" value="1"/>
</dbReference>
<gene>
    <name evidence="8" type="primary">PARPA_03345.1 scaffold 7264</name>
</gene>
<evidence type="ECO:0000256" key="5">
    <source>
        <dbReference type="ARBA" id="ARBA00023136"/>
    </source>
</evidence>
<dbReference type="PANTHER" id="PTHR11099">
    <property type="entry name" value="VACUOLAR SORTING PROTEIN 35"/>
    <property type="match status" value="1"/>
</dbReference>
<keyword evidence="9" id="KW-1185">Reference proteome</keyword>
<dbReference type="PANTHER" id="PTHR11099:SF0">
    <property type="entry name" value="VACUOLAR PROTEIN SORTING-ASSOCIATED PROTEIN 35"/>
    <property type="match status" value="1"/>
</dbReference>
<dbReference type="GO" id="GO:0006886">
    <property type="term" value="P:intracellular protein transport"/>
    <property type="evidence" value="ECO:0007669"/>
    <property type="project" value="TreeGrafter"/>
</dbReference>
<evidence type="ECO:0000256" key="7">
    <source>
        <dbReference type="SAM" id="MobiDB-lite"/>
    </source>
</evidence>
<evidence type="ECO:0000256" key="6">
    <source>
        <dbReference type="PIRNR" id="PIRNR009375"/>
    </source>
</evidence>
<evidence type="ECO:0000313" key="9">
    <source>
        <dbReference type="Proteomes" id="UP000054107"/>
    </source>
</evidence>
<reference evidence="8 9" key="1">
    <citation type="submission" date="2014-09" db="EMBL/GenBank/DDBJ databases">
        <authorList>
            <person name="Ellenberger Sabrina"/>
        </authorList>
    </citation>
    <scope>NUCLEOTIDE SEQUENCE [LARGE SCALE GENOMIC DNA]</scope>
    <source>
        <strain evidence="8 9">CBS 412.66</strain>
    </source>
</reference>
<proteinExistence type="inferred from homology"/>
<keyword evidence="5" id="KW-0472">Membrane</keyword>
<evidence type="ECO:0000256" key="2">
    <source>
        <dbReference type="ARBA" id="ARBA00006536"/>
    </source>
</evidence>
<comment type="subcellular location">
    <subcellularLocation>
        <location evidence="1">Membrane</location>
        <topology evidence="1">Peripheral membrane protein</topology>
    </subcellularLocation>
</comment>
<keyword evidence="4 6" id="KW-0653">Protein transport</keyword>
<dbReference type="OrthoDB" id="10258141at2759"/>
<dbReference type="STRING" id="35722.A0A0B7MUQ2"/>
<dbReference type="Pfam" id="PF03635">
    <property type="entry name" value="Vps35"/>
    <property type="match status" value="1"/>
</dbReference>
<dbReference type="InterPro" id="IPR005378">
    <property type="entry name" value="Vps35"/>
</dbReference>
<feature type="compositionally biased region" description="Basic and acidic residues" evidence="7">
    <location>
        <begin position="547"/>
        <end position="559"/>
    </location>
</feature>
<dbReference type="GO" id="GO:0030906">
    <property type="term" value="C:retromer, cargo-selective complex"/>
    <property type="evidence" value="ECO:0007669"/>
    <property type="project" value="InterPro"/>
</dbReference>
<dbReference type="InterPro" id="IPR042491">
    <property type="entry name" value="Vps35_C"/>
</dbReference>
<sequence length="842" mass="97494">MTVLQTANEQQAQCLKEALQTVAIQSKLMRQCLDKHRLMDGIKHCSTMLGELRTSALSPKSYYELYISIFDTMRHLINYLLESHQAGKHHLGDLYELVQYASSIVPRLYLMTTVGSIYLSVDDAPPATEVMSDMMEMTRGVQDPIRGLFLRHYLGGMTRDYLPNNGEHLESTIRFILTNFAEMNKLWVRLQHLGHTRDRAKRESERKELGTLVGTNLVRLSQLEGVDLTIYQTDILPGILSQVINCHDVLAQEYLMDVIIQIFPDEFHIHTLKPFLATTAQLHPNANIKAIIMALLDRLAASSKEGQNVEGKEDGKALFLMFWNEIMELVKTRRELPVQDQTSLFLSLANFSVSCYPGRLDYMDQIFYFTKESIFSQYAPELHTKQSENNVLQLLLLPAQTWDVLTLITTLKHYQPLLAMQPYSTRRTVALAILDDILEKETRIDQPQQVYQILEISHVLVRDSKKTFVSQQLYQYDDDDDRDEHGWVARLVHLFHSDEEDVQFLLLSAARQQLENGDQSRIKTVFPSLIISSLKLATRYFSKRTKEQEKDVIKETEEGQEKEEEEEQQQQQQQDQQEKEDDTATSNADEWSKKMTTLYHFIHQVIMIFCRQCENTESHSVQFFLMAGQNANQCGFEETAFELYLDAFRVYEDSVSHSRAQFNAIAYSIGSLLKTRPQFQQHYFSTLSTKLTLYSTKLLKKPDQSRAVYLASHLWNLGGTPTRVIECLQKSLKIADSCMDTVTNEILFLELLNQYIFYFEKEQPLINAGYLNSLMDLISSRLKYVNQPDQHPFTSSSSSFMSHDNPQEFVTRQFDQTLQYLRTCRERSPERCKDIELPTVSE</sequence>
<evidence type="ECO:0000256" key="3">
    <source>
        <dbReference type="ARBA" id="ARBA00022448"/>
    </source>
</evidence>
<evidence type="ECO:0000313" key="8">
    <source>
        <dbReference type="EMBL" id="CEP09791.1"/>
    </source>
</evidence>
<evidence type="ECO:0000256" key="4">
    <source>
        <dbReference type="ARBA" id="ARBA00022927"/>
    </source>
</evidence>
<feature type="region of interest" description="Disordered" evidence="7">
    <location>
        <begin position="547"/>
        <end position="588"/>
    </location>
</feature>
<protein>
    <recommendedName>
        <fullName evidence="6">Vacuolar protein sorting-associated protein 35</fullName>
    </recommendedName>
</protein>
<comment type="function">
    <text evidence="6">Plays a role in vesicular protein sorting.</text>
</comment>
<dbReference type="GO" id="GO:0005829">
    <property type="term" value="C:cytosol"/>
    <property type="evidence" value="ECO:0007669"/>
    <property type="project" value="GOC"/>
</dbReference>